<protein>
    <submittedName>
        <fullName evidence="1">Branched-chain amino acid aminotransferase/4-amino-4-deoxychorismate lyase</fullName>
    </submittedName>
</protein>
<dbReference type="OrthoDB" id="4570776at2"/>
<proteinExistence type="predicted"/>
<evidence type="ECO:0000313" key="2">
    <source>
        <dbReference type="Proteomes" id="UP000199649"/>
    </source>
</evidence>
<dbReference type="GO" id="GO:0008483">
    <property type="term" value="F:transaminase activity"/>
    <property type="evidence" value="ECO:0007669"/>
    <property type="project" value="UniProtKB-KW"/>
</dbReference>
<name>A0A1H1L3Z3_9MICO</name>
<keyword evidence="2" id="KW-1185">Reference proteome</keyword>
<dbReference type="InterPro" id="IPR036038">
    <property type="entry name" value="Aminotransferase-like"/>
</dbReference>
<sequence>MSGSDDVRAWAHGRFEPTREPVAGTVAADSWLVEDGLVLALDRHRLRFADAVADAGGDRADALSAARRAMREVPTAGRWSPRLDLTPGGIRLRVRPVPAAGETATVVTARRDPRTTPLRKGPDLEALGALQAEESARAGTAVEPVILDGGAVAEGTWSALLWWRGDALHVPAADIPRLPSVTAAVIAEVARIDRVELREERATPADLEGCEVWLANALRGIRTVERWIDGPRLAEPTRASAWRERLAGLRARPAEGGR</sequence>
<organism evidence="1 2">
    <name type="scientific">Agrococcus carbonis</name>
    <dbReference type="NCBI Taxonomy" id="684552"/>
    <lineage>
        <taxon>Bacteria</taxon>
        <taxon>Bacillati</taxon>
        <taxon>Actinomycetota</taxon>
        <taxon>Actinomycetes</taxon>
        <taxon>Micrococcales</taxon>
        <taxon>Microbacteriaceae</taxon>
        <taxon>Agrococcus</taxon>
    </lineage>
</organism>
<accession>A0A1H1L3Z3</accession>
<keyword evidence="1" id="KW-0456">Lyase</keyword>
<dbReference type="SUPFAM" id="SSF56752">
    <property type="entry name" value="D-aminoacid aminotransferase-like PLP-dependent enzymes"/>
    <property type="match status" value="1"/>
</dbReference>
<keyword evidence="1" id="KW-0808">Transferase</keyword>
<dbReference type="Pfam" id="PF01063">
    <property type="entry name" value="Aminotran_4"/>
    <property type="match status" value="1"/>
</dbReference>
<evidence type="ECO:0000313" key="1">
    <source>
        <dbReference type="EMBL" id="SDR69050.1"/>
    </source>
</evidence>
<dbReference type="RefSeq" id="WP_092665456.1">
    <property type="nucleotide sequence ID" value="NZ_LT629734.1"/>
</dbReference>
<reference evidence="2" key="1">
    <citation type="submission" date="2016-10" db="EMBL/GenBank/DDBJ databases">
        <authorList>
            <person name="Varghese N."/>
            <person name="Submissions S."/>
        </authorList>
    </citation>
    <scope>NUCLEOTIDE SEQUENCE [LARGE SCALE GENOMIC DNA]</scope>
    <source>
        <strain evidence="2">DSM 22965</strain>
    </source>
</reference>
<gene>
    <name evidence="1" type="ORF">SAMN04489719_0396</name>
</gene>
<keyword evidence="1" id="KW-0032">Aminotransferase</keyword>
<dbReference type="InterPro" id="IPR043132">
    <property type="entry name" value="BCAT-like_C"/>
</dbReference>
<dbReference type="InterPro" id="IPR001544">
    <property type="entry name" value="Aminotrans_IV"/>
</dbReference>
<dbReference type="Proteomes" id="UP000199649">
    <property type="component" value="Chromosome I"/>
</dbReference>
<dbReference type="AlphaFoldDB" id="A0A1H1L3Z3"/>
<dbReference type="STRING" id="684552.SAMN04489719_0396"/>
<dbReference type="EMBL" id="LT629734">
    <property type="protein sequence ID" value="SDR69050.1"/>
    <property type="molecule type" value="Genomic_DNA"/>
</dbReference>
<dbReference type="Gene3D" id="3.20.10.10">
    <property type="entry name" value="D-amino Acid Aminotransferase, subunit A, domain 2"/>
    <property type="match status" value="1"/>
</dbReference>
<dbReference type="GO" id="GO:0016829">
    <property type="term" value="F:lyase activity"/>
    <property type="evidence" value="ECO:0007669"/>
    <property type="project" value="UniProtKB-KW"/>
</dbReference>